<keyword evidence="1" id="KW-1133">Transmembrane helix</keyword>
<comment type="caution">
    <text evidence="2">The sequence shown here is derived from an EMBL/GenBank/DDBJ whole genome shotgun (WGS) entry which is preliminary data.</text>
</comment>
<evidence type="ECO:0000313" key="2">
    <source>
        <dbReference type="EMBL" id="MPM78384.1"/>
    </source>
</evidence>
<evidence type="ECO:0000256" key="1">
    <source>
        <dbReference type="SAM" id="Phobius"/>
    </source>
</evidence>
<dbReference type="EMBL" id="VSSQ01028605">
    <property type="protein sequence ID" value="MPM78384.1"/>
    <property type="molecule type" value="Genomic_DNA"/>
</dbReference>
<proteinExistence type="predicted"/>
<keyword evidence="1" id="KW-0472">Membrane</keyword>
<sequence length="58" mass="6508">MYNACYAFITCDLNTSMFETMKCIKIVGMCVIAIIIVLSLPDFMFGTKKTTINKTDTV</sequence>
<dbReference type="AlphaFoldDB" id="A0A645CND2"/>
<organism evidence="2">
    <name type="scientific">bioreactor metagenome</name>
    <dbReference type="NCBI Taxonomy" id="1076179"/>
    <lineage>
        <taxon>unclassified sequences</taxon>
        <taxon>metagenomes</taxon>
        <taxon>ecological metagenomes</taxon>
    </lineage>
</organism>
<keyword evidence="1" id="KW-0812">Transmembrane</keyword>
<reference evidence="2" key="1">
    <citation type="submission" date="2019-08" db="EMBL/GenBank/DDBJ databases">
        <authorList>
            <person name="Kucharzyk K."/>
            <person name="Murdoch R.W."/>
            <person name="Higgins S."/>
            <person name="Loffler F."/>
        </authorList>
    </citation>
    <scope>NUCLEOTIDE SEQUENCE</scope>
</reference>
<gene>
    <name evidence="2" type="ORF">SDC9_125395</name>
</gene>
<name>A0A645CND2_9ZZZZ</name>
<protein>
    <submittedName>
        <fullName evidence="2">Uncharacterized protein</fullName>
    </submittedName>
</protein>
<accession>A0A645CND2</accession>
<feature type="transmembrane region" description="Helical" evidence="1">
    <location>
        <begin position="26"/>
        <end position="45"/>
    </location>
</feature>